<dbReference type="EC" id="5.2.1.8" evidence="2 5"/>
<dbReference type="Gene3D" id="3.10.50.40">
    <property type="match status" value="1"/>
</dbReference>
<feature type="region of interest" description="Disordered" evidence="6">
    <location>
        <begin position="55"/>
        <end position="193"/>
    </location>
</feature>
<evidence type="ECO:0000313" key="8">
    <source>
        <dbReference type="EMBL" id="KZT02932.1"/>
    </source>
</evidence>
<feature type="compositionally biased region" description="Polar residues" evidence="6">
    <location>
        <begin position="170"/>
        <end position="179"/>
    </location>
</feature>
<keyword evidence="3 5" id="KW-0697">Rotamase</keyword>
<evidence type="ECO:0000256" key="3">
    <source>
        <dbReference type="ARBA" id="ARBA00023110"/>
    </source>
</evidence>
<dbReference type="PROSITE" id="PS50059">
    <property type="entry name" value="FKBP_PPIASE"/>
    <property type="match status" value="1"/>
</dbReference>
<sequence>MQVEHLTLNITFASKEYIALEIIGTNCICLSGSYTVAYSESTISVSAPPVTAIAPSVPTMDSNSPHARPDQRERKRTRVDLLISENDRKAPVETVARTSASSLSKTTPQHLGRRYIGAPPPSLSSKAAGKRPRVASSTEATDNTDGFASESSATASPITTLIPSVKFHQPASNLNPKMSQSREDITPPGPSSIKNDAITIKDVVVIKDHKIGEGQQSAARGDEVALWYRLQLSDDVTVDSRMQGSPLVTRLGKTFILPAIDQGIVGMKTGGERLITIPPALGYGDRQHGVIPPDSTLFFQCKLLSIRHLDAE</sequence>
<evidence type="ECO:0000256" key="5">
    <source>
        <dbReference type="PROSITE-ProRule" id="PRU00277"/>
    </source>
</evidence>
<keyword evidence="9" id="KW-1185">Reference proteome</keyword>
<dbReference type="PANTHER" id="PTHR43811">
    <property type="entry name" value="FKBP-TYPE PEPTIDYL-PROLYL CIS-TRANS ISOMERASE FKPA"/>
    <property type="match status" value="1"/>
</dbReference>
<evidence type="ECO:0000256" key="6">
    <source>
        <dbReference type="SAM" id="MobiDB-lite"/>
    </source>
</evidence>
<dbReference type="RefSeq" id="XP_040760672.1">
    <property type="nucleotide sequence ID" value="XM_040913086.1"/>
</dbReference>
<dbReference type="PANTHER" id="PTHR43811:SF19">
    <property type="entry name" value="39 KDA FK506-BINDING NUCLEAR PROTEIN"/>
    <property type="match status" value="1"/>
</dbReference>
<feature type="compositionally biased region" description="Polar residues" evidence="6">
    <location>
        <begin position="135"/>
        <end position="162"/>
    </location>
</feature>
<accession>A0A165CJM7</accession>
<dbReference type="InterPro" id="IPR046357">
    <property type="entry name" value="PPIase_dom_sf"/>
</dbReference>
<evidence type="ECO:0000256" key="2">
    <source>
        <dbReference type="ARBA" id="ARBA00013194"/>
    </source>
</evidence>
<protein>
    <recommendedName>
        <fullName evidence="2 5">peptidylprolyl isomerase</fullName>
        <ecNumber evidence="2 5">5.2.1.8</ecNumber>
    </recommendedName>
</protein>
<evidence type="ECO:0000313" key="9">
    <source>
        <dbReference type="Proteomes" id="UP000076871"/>
    </source>
</evidence>
<dbReference type="OrthoDB" id="1902587at2759"/>
<feature type="compositionally biased region" description="Polar residues" evidence="6">
    <location>
        <begin position="96"/>
        <end position="109"/>
    </location>
</feature>
<dbReference type="GeneID" id="63830114"/>
<evidence type="ECO:0000256" key="1">
    <source>
        <dbReference type="ARBA" id="ARBA00000971"/>
    </source>
</evidence>
<dbReference type="SUPFAM" id="SSF54534">
    <property type="entry name" value="FKBP-like"/>
    <property type="match status" value="1"/>
</dbReference>
<keyword evidence="4 5" id="KW-0413">Isomerase</keyword>
<evidence type="ECO:0000259" key="7">
    <source>
        <dbReference type="PROSITE" id="PS50059"/>
    </source>
</evidence>
<dbReference type="InParanoid" id="A0A165CJM7"/>
<evidence type="ECO:0000256" key="4">
    <source>
        <dbReference type="ARBA" id="ARBA00023235"/>
    </source>
</evidence>
<feature type="domain" description="PPIase FKBP-type" evidence="7">
    <location>
        <begin position="221"/>
        <end position="307"/>
    </location>
</feature>
<reference evidence="8 9" key="1">
    <citation type="journal article" date="2016" name="Mol. Biol. Evol.">
        <title>Comparative Genomics of Early-Diverging Mushroom-Forming Fungi Provides Insights into the Origins of Lignocellulose Decay Capabilities.</title>
        <authorList>
            <person name="Nagy L.G."/>
            <person name="Riley R."/>
            <person name="Tritt A."/>
            <person name="Adam C."/>
            <person name="Daum C."/>
            <person name="Floudas D."/>
            <person name="Sun H."/>
            <person name="Yadav J.S."/>
            <person name="Pangilinan J."/>
            <person name="Larsson K.H."/>
            <person name="Matsuura K."/>
            <person name="Barry K."/>
            <person name="Labutti K."/>
            <person name="Kuo R."/>
            <person name="Ohm R.A."/>
            <person name="Bhattacharya S.S."/>
            <person name="Shirouzu T."/>
            <person name="Yoshinaga Y."/>
            <person name="Martin F.M."/>
            <person name="Grigoriev I.V."/>
            <person name="Hibbett D.S."/>
        </authorList>
    </citation>
    <scope>NUCLEOTIDE SEQUENCE [LARGE SCALE GENOMIC DNA]</scope>
    <source>
        <strain evidence="8 9">93-53</strain>
    </source>
</reference>
<dbReference type="Pfam" id="PF00254">
    <property type="entry name" value="FKBP_C"/>
    <property type="match status" value="1"/>
</dbReference>
<proteinExistence type="predicted"/>
<dbReference type="GO" id="GO:0003755">
    <property type="term" value="F:peptidyl-prolyl cis-trans isomerase activity"/>
    <property type="evidence" value="ECO:0007669"/>
    <property type="project" value="UniProtKB-KW"/>
</dbReference>
<gene>
    <name evidence="8" type="ORF">LAESUDRAFT_762362</name>
</gene>
<dbReference type="InterPro" id="IPR001179">
    <property type="entry name" value="PPIase_FKBP_dom"/>
</dbReference>
<dbReference type="Proteomes" id="UP000076871">
    <property type="component" value="Unassembled WGS sequence"/>
</dbReference>
<name>A0A165CJM7_9APHY</name>
<dbReference type="EMBL" id="KV427648">
    <property type="protein sequence ID" value="KZT02932.1"/>
    <property type="molecule type" value="Genomic_DNA"/>
</dbReference>
<organism evidence="8 9">
    <name type="scientific">Laetiporus sulphureus 93-53</name>
    <dbReference type="NCBI Taxonomy" id="1314785"/>
    <lineage>
        <taxon>Eukaryota</taxon>
        <taxon>Fungi</taxon>
        <taxon>Dikarya</taxon>
        <taxon>Basidiomycota</taxon>
        <taxon>Agaricomycotina</taxon>
        <taxon>Agaricomycetes</taxon>
        <taxon>Polyporales</taxon>
        <taxon>Laetiporus</taxon>
    </lineage>
</organism>
<comment type="catalytic activity">
    <reaction evidence="1 5">
        <text>[protein]-peptidylproline (omega=180) = [protein]-peptidylproline (omega=0)</text>
        <dbReference type="Rhea" id="RHEA:16237"/>
        <dbReference type="Rhea" id="RHEA-COMP:10747"/>
        <dbReference type="Rhea" id="RHEA-COMP:10748"/>
        <dbReference type="ChEBI" id="CHEBI:83833"/>
        <dbReference type="ChEBI" id="CHEBI:83834"/>
        <dbReference type="EC" id="5.2.1.8"/>
    </reaction>
</comment>
<dbReference type="AlphaFoldDB" id="A0A165CJM7"/>
<dbReference type="STRING" id="1314785.A0A165CJM7"/>